<gene>
    <name evidence="7" type="ORF">ACJRO7_026425</name>
</gene>
<dbReference type="FunFam" id="3.80.10.10:FF:000383">
    <property type="entry name" value="Leucine-rich repeat receptor protein kinase EMS1"/>
    <property type="match status" value="1"/>
</dbReference>
<evidence type="ECO:0000313" key="7">
    <source>
        <dbReference type="EMBL" id="KAL3729316.1"/>
    </source>
</evidence>
<dbReference type="PANTHER" id="PTHR47988">
    <property type="entry name" value="SOMATIC EMBRYOGENESIS RECEPTOR KINASE 1"/>
    <property type="match status" value="1"/>
</dbReference>
<dbReference type="EMBL" id="JBJKBG010000007">
    <property type="protein sequence ID" value="KAL3729316.1"/>
    <property type="molecule type" value="Genomic_DNA"/>
</dbReference>
<dbReference type="InterPro" id="IPR032675">
    <property type="entry name" value="LRR_dom_sf"/>
</dbReference>
<reference evidence="7 8" key="1">
    <citation type="submission" date="2024-11" db="EMBL/GenBank/DDBJ databases">
        <title>Chromosome-level genome assembly of Eucalyptus globulus Labill. provides insights into its genome evolution.</title>
        <authorList>
            <person name="Li X."/>
        </authorList>
    </citation>
    <scope>NUCLEOTIDE SEQUENCE [LARGE SCALE GENOMIC DNA]</scope>
    <source>
        <strain evidence="7">CL2024</strain>
        <tissue evidence="7">Fresh tender leaves</tissue>
    </source>
</reference>
<dbReference type="Pfam" id="PF00560">
    <property type="entry name" value="LRR_1"/>
    <property type="match status" value="5"/>
</dbReference>
<keyword evidence="5" id="KW-0472">Membrane</keyword>
<evidence type="ECO:0000256" key="3">
    <source>
        <dbReference type="ARBA" id="ARBA00022729"/>
    </source>
</evidence>
<proteinExistence type="predicted"/>
<sequence length="327" mass="36251">MMSIIHNMSLVVLIVIAFSCYNSILATPAPSKQSEASVLLYSGRWSPFVANNTTIPHCAWPGVLCDASGSIDGIHLPYGYQIGGNFSNMNFSLLPSLTLLNFSYIGLAGKIPLQICTLSRLTYLDLSSNSLTGKLPPCVQNLTRLQILNIDSNYISGSIPLELRNLERLNTLNLEFNSLNGVVPPTIGRLHNLRFLRFGSNNLSGSIPLELGNLAKMDYVDLSFNYLTGPIPSSIGNLMNLTNLDLRGNQLCGLIMMIRFRLFLSLSLIKKSKIPYSLLRVVKLRARMGLMWTSSSSLGKLLALRSYWRFGTSLQLVIFLRRLMQPS</sequence>
<evidence type="ECO:0000256" key="2">
    <source>
        <dbReference type="ARBA" id="ARBA00022614"/>
    </source>
</evidence>
<feature type="signal peptide" evidence="6">
    <location>
        <begin position="1"/>
        <end position="26"/>
    </location>
</feature>
<dbReference type="PRINTS" id="PR00019">
    <property type="entry name" value="LEURICHRPT"/>
</dbReference>
<evidence type="ECO:0000313" key="8">
    <source>
        <dbReference type="Proteomes" id="UP001634007"/>
    </source>
</evidence>
<organism evidence="7 8">
    <name type="scientific">Eucalyptus globulus</name>
    <name type="common">Tasmanian blue gum</name>
    <dbReference type="NCBI Taxonomy" id="34317"/>
    <lineage>
        <taxon>Eukaryota</taxon>
        <taxon>Viridiplantae</taxon>
        <taxon>Streptophyta</taxon>
        <taxon>Embryophyta</taxon>
        <taxon>Tracheophyta</taxon>
        <taxon>Spermatophyta</taxon>
        <taxon>Magnoliopsida</taxon>
        <taxon>eudicotyledons</taxon>
        <taxon>Gunneridae</taxon>
        <taxon>Pentapetalae</taxon>
        <taxon>rosids</taxon>
        <taxon>malvids</taxon>
        <taxon>Myrtales</taxon>
        <taxon>Myrtaceae</taxon>
        <taxon>Myrtoideae</taxon>
        <taxon>Eucalypteae</taxon>
        <taxon>Eucalyptus</taxon>
    </lineage>
</organism>
<keyword evidence="3 6" id="KW-0732">Signal</keyword>
<protein>
    <recommendedName>
        <fullName evidence="9">Leucine-rich repeat-containing N-terminal plant-type domain-containing protein</fullName>
    </recommendedName>
</protein>
<evidence type="ECO:0000256" key="6">
    <source>
        <dbReference type="SAM" id="SignalP"/>
    </source>
</evidence>
<dbReference type="SUPFAM" id="SSF52058">
    <property type="entry name" value="L domain-like"/>
    <property type="match status" value="1"/>
</dbReference>
<comment type="caution">
    <text evidence="7">The sequence shown here is derived from an EMBL/GenBank/DDBJ whole genome shotgun (WGS) entry which is preliminary data.</text>
</comment>
<comment type="subcellular location">
    <subcellularLocation>
        <location evidence="1">Membrane</location>
    </subcellularLocation>
</comment>
<dbReference type="InterPro" id="IPR001611">
    <property type="entry name" value="Leu-rich_rpt"/>
</dbReference>
<keyword evidence="4" id="KW-0677">Repeat</keyword>
<dbReference type="GO" id="GO:0016020">
    <property type="term" value="C:membrane"/>
    <property type="evidence" value="ECO:0007669"/>
    <property type="project" value="UniProtKB-SubCell"/>
</dbReference>
<evidence type="ECO:0000256" key="4">
    <source>
        <dbReference type="ARBA" id="ARBA00022737"/>
    </source>
</evidence>
<evidence type="ECO:0008006" key="9">
    <source>
        <dbReference type="Google" id="ProtNLM"/>
    </source>
</evidence>
<dbReference type="FunFam" id="3.80.10.10:FF:000400">
    <property type="entry name" value="Nuclear pore complex protein NUP107"/>
    <property type="match status" value="1"/>
</dbReference>
<keyword evidence="8" id="KW-1185">Reference proteome</keyword>
<evidence type="ECO:0000256" key="1">
    <source>
        <dbReference type="ARBA" id="ARBA00004370"/>
    </source>
</evidence>
<evidence type="ECO:0000256" key="5">
    <source>
        <dbReference type="ARBA" id="ARBA00023136"/>
    </source>
</evidence>
<keyword evidence="2" id="KW-0433">Leucine-rich repeat</keyword>
<dbReference type="Gene3D" id="3.80.10.10">
    <property type="entry name" value="Ribonuclease Inhibitor"/>
    <property type="match status" value="2"/>
</dbReference>
<feature type="chain" id="PRO_5044825081" description="Leucine-rich repeat-containing N-terminal plant-type domain-containing protein" evidence="6">
    <location>
        <begin position="27"/>
        <end position="327"/>
    </location>
</feature>
<accession>A0ABD3JMR2</accession>
<dbReference type="AlphaFoldDB" id="A0ABD3JMR2"/>
<name>A0ABD3JMR2_EUCGL</name>
<dbReference type="Proteomes" id="UP001634007">
    <property type="component" value="Unassembled WGS sequence"/>
</dbReference>